<keyword evidence="1" id="KW-1133">Transmembrane helix</keyword>
<gene>
    <name evidence="2" type="ORF">BS50DRAFT_571720</name>
</gene>
<keyword evidence="3" id="KW-1185">Reference proteome</keyword>
<feature type="transmembrane region" description="Helical" evidence="1">
    <location>
        <begin position="164"/>
        <end position="182"/>
    </location>
</feature>
<dbReference type="PANTHER" id="PTHR37577:SF1">
    <property type="entry name" value="INTEGRAL MEMBRANE PROTEIN"/>
    <property type="match status" value="1"/>
</dbReference>
<evidence type="ECO:0000313" key="2">
    <source>
        <dbReference type="EMBL" id="PSN70497.1"/>
    </source>
</evidence>
<evidence type="ECO:0000256" key="1">
    <source>
        <dbReference type="SAM" id="Phobius"/>
    </source>
</evidence>
<dbReference type="PANTHER" id="PTHR37577">
    <property type="entry name" value="INTEGRAL MEMBRANE PROTEIN"/>
    <property type="match status" value="1"/>
</dbReference>
<dbReference type="OrthoDB" id="5427664at2759"/>
<keyword evidence="1" id="KW-0812">Transmembrane</keyword>
<dbReference type="InterPro" id="IPR053018">
    <property type="entry name" value="Elsinochrome_Biosynth-Asso"/>
</dbReference>
<dbReference type="STRING" id="1448308.A0A2T2NYK7"/>
<organism evidence="2 3">
    <name type="scientific">Corynespora cassiicola Philippines</name>
    <dbReference type="NCBI Taxonomy" id="1448308"/>
    <lineage>
        <taxon>Eukaryota</taxon>
        <taxon>Fungi</taxon>
        <taxon>Dikarya</taxon>
        <taxon>Ascomycota</taxon>
        <taxon>Pezizomycotina</taxon>
        <taxon>Dothideomycetes</taxon>
        <taxon>Pleosporomycetidae</taxon>
        <taxon>Pleosporales</taxon>
        <taxon>Corynesporascaceae</taxon>
        <taxon>Corynespora</taxon>
    </lineage>
</organism>
<feature type="transmembrane region" description="Helical" evidence="1">
    <location>
        <begin position="202"/>
        <end position="221"/>
    </location>
</feature>
<evidence type="ECO:0000313" key="3">
    <source>
        <dbReference type="Proteomes" id="UP000240883"/>
    </source>
</evidence>
<feature type="transmembrane region" description="Helical" evidence="1">
    <location>
        <begin position="123"/>
        <end position="143"/>
    </location>
</feature>
<name>A0A2T2NYK7_CORCC</name>
<dbReference type="EMBL" id="KZ678132">
    <property type="protein sequence ID" value="PSN70497.1"/>
    <property type="molecule type" value="Genomic_DNA"/>
</dbReference>
<proteinExistence type="predicted"/>
<reference evidence="2 3" key="1">
    <citation type="journal article" date="2018" name="Front. Microbiol.">
        <title>Genome-Wide Analysis of Corynespora cassiicola Leaf Fall Disease Putative Effectors.</title>
        <authorList>
            <person name="Lopez D."/>
            <person name="Ribeiro S."/>
            <person name="Label P."/>
            <person name="Fumanal B."/>
            <person name="Venisse J.S."/>
            <person name="Kohler A."/>
            <person name="de Oliveira R.R."/>
            <person name="Labutti K."/>
            <person name="Lipzen A."/>
            <person name="Lail K."/>
            <person name="Bauer D."/>
            <person name="Ohm R.A."/>
            <person name="Barry K.W."/>
            <person name="Spatafora J."/>
            <person name="Grigoriev I.V."/>
            <person name="Martin F.M."/>
            <person name="Pujade-Renaud V."/>
        </authorList>
    </citation>
    <scope>NUCLEOTIDE SEQUENCE [LARGE SCALE GENOMIC DNA]</scope>
    <source>
        <strain evidence="2 3">Philippines</strain>
    </source>
</reference>
<accession>A0A2T2NYK7</accession>
<protein>
    <submittedName>
        <fullName evidence="2">Uncharacterized protein</fullName>
    </submittedName>
</protein>
<feature type="transmembrane region" description="Helical" evidence="1">
    <location>
        <begin position="72"/>
        <end position="91"/>
    </location>
</feature>
<dbReference type="Proteomes" id="UP000240883">
    <property type="component" value="Unassembled WGS sequence"/>
</dbReference>
<sequence length="236" mass="26288">MRKVLNALNDSQLFTGTAVQLVALIQHCTISIYHYQIVTELASLSTVTHLLTLVALRNDFVKNPLSSLPRVLVMLLNLALLGYTSFFGWAYELDSLGRASSANLACYYAGHRPHYGAAFWTKWSILVVAAITGHCSIFFSMYATRHETKDRNWIQRRGAQLRNYVVAPVYSACGLVNASIVLSRTQALGTPDVEIEGDEKEWGFGQLLAVLLLGLTLLPGWETYHDEREIAELLAI</sequence>
<dbReference type="AlphaFoldDB" id="A0A2T2NYK7"/>
<keyword evidence="1" id="KW-0472">Membrane</keyword>